<feature type="chain" id="PRO_5009316168" evidence="2">
    <location>
        <begin position="25"/>
        <end position="203"/>
    </location>
</feature>
<sequence length="203" mass="24433">MQFCYSDWLFFASLTTIILSQVQSMNTFRQHHQRNKKLQARHIASQKLINKNLFEILHRPFNIDTEENKIYLNAEDFNKNKILNNYEINENNEETKTDETEANMRYNTGHWSWLEMYSVREEVYMFAFTYFGLITVLMVLLLIIISCCYMYDCMGCYDSSRQKRKFGEDYSTSINETKTMELNWTGSKEYLVKTKKSRRWSIL</sequence>
<name>A0A1I8BU54_MELHA</name>
<proteinExistence type="predicted"/>
<evidence type="ECO:0000256" key="1">
    <source>
        <dbReference type="SAM" id="Phobius"/>
    </source>
</evidence>
<dbReference type="Proteomes" id="UP000095281">
    <property type="component" value="Unplaced"/>
</dbReference>
<keyword evidence="2" id="KW-0732">Signal</keyword>
<keyword evidence="1" id="KW-0812">Transmembrane</keyword>
<feature type="signal peptide" evidence="2">
    <location>
        <begin position="1"/>
        <end position="24"/>
    </location>
</feature>
<feature type="transmembrane region" description="Helical" evidence="1">
    <location>
        <begin position="123"/>
        <end position="151"/>
    </location>
</feature>
<evidence type="ECO:0000313" key="3">
    <source>
        <dbReference type="Proteomes" id="UP000095281"/>
    </source>
</evidence>
<accession>A0A1I8BU54</accession>
<reference evidence="4" key="1">
    <citation type="submission" date="2016-11" db="UniProtKB">
        <authorList>
            <consortium name="WormBaseParasite"/>
        </authorList>
    </citation>
    <scope>IDENTIFICATION</scope>
</reference>
<dbReference type="AlphaFoldDB" id="A0A1I8BU54"/>
<dbReference type="WBParaSite" id="MhA1_Contig566.frz3.gene4">
    <property type="protein sequence ID" value="MhA1_Contig566.frz3.gene4"/>
    <property type="gene ID" value="MhA1_Contig566.frz3.gene4"/>
</dbReference>
<keyword evidence="1" id="KW-1133">Transmembrane helix</keyword>
<keyword evidence="1" id="KW-0472">Membrane</keyword>
<evidence type="ECO:0000256" key="2">
    <source>
        <dbReference type="SAM" id="SignalP"/>
    </source>
</evidence>
<keyword evidence="3" id="KW-1185">Reference proteome</keyword>
<organism evidence="3 4">
    <name type="scientific">Meloidogyne hapla</name>
    <name type="common">Root-knot nematode worm</name>
    <dbReference type="NCBI Taxonomy" id="6305"/>
    <lineage>
        <taxon>Eukaryota</taxon>
        <taxon>Metazoa</taxon>
        <taxon>Ecdysozoa</taxon>
        <taxon>Nematoda</taxon>
        <taxon>Chromadorea</taxon>
        <taxon>Rhabditida</taxon>
        <taxon>Tylenchina</taxon>
        <taxon>Tylenchomorpha</taxon>
        <taxon>Tylenchoidea</taxon>
        <taxon>Meloidogynidae</taxon>
        <taxon>Meloidogyninae</taxon>
        <taxon>Meloidogyne</taxon>
    </lineage>
</organism>
<evidence type="ECO:0000313" key="4">
    <source>
        <dbReference type="WBParaSite" id="MhA1_Contig566.frz3.gene4"/>
    </source>
</evidence>
<protein>
    <submittedName>
        <fullName evidence="4">Col_cuticle_N domain-containing protein</fullName>
    </submittedName>
</protein>